<proteinExistence type="predicted"/>
<dbReference type="KEGG" id="cput:CONPUDRAFT_70775"/>
<keyword evidence="3" id="KW-1185">Reference proteome</keyword>
<reference evidence="3" key="1">
    <citation type="journal article" date="2012" name="Science">
        <title>The Paleozoic origin of enzymatic lignin decomposition reconstructed from 31 fungal genomes.</title>
        <authorList>
            <person name="Floudas D."/>
            <person name="Binder M."/>
            <person name="Riley R."/>
            <person name="Barry K."/>
            <person name="Blanchette R.A."/>
            <person name="Henrissat B."/>
            <person name="Martinez A.T."/>
            <person name="Otillar R."/>
            <person name="Spatafora J.W."/>
            <person name="Yadav J.S."/>
            <person name="Aerts A."/>
            <person name="Benoit I."/>
            <person name="Boyd A."/>
            <person name="Carlson A."/>
            <person name="Copeland A."/>
            <person name="Coutinho P.M."/>
            <person name="de Vries R.P."/>
            <person name="Ferreira P."/>
            <person name="Findley K."/>
            <person name="Foster B."/>
            <person name="Gaskell J."/>
            <person name="Glotzer D."/>
            <person name="Gorecki P."/>
            <person name="Heitman J."/>
            <person name="Hesse C."/>
            <person name="Hori C."/>
            <person name="Igarashi K."/>
            <person name="Jurgens J.A."/>
            <person name="Kallen N."/>
            <person name="Kersten P."/>
            <person name="Kohler A."/>
            <person name="Kuees U."/>
            <person name="Kumar T.K.A."/>
            <person name="Kuo A."/>
            <person name="LaButti K."/>
            <person name="Larrondo L.F."/>
            <person name="Lindquist E."/>
            <person name="Ling A."/>
            <person name="Lombard V."/>
            <person name="Lucas S."/>
            <person name="Lundell T."/>
            <person name="Martin R."/>
            <person name="McLaughlin D.J."/>
            <person name="Morgenstern I."/>
            <person name="Morin E."/>
            <person name="Murat C."/>
            <person name="Nagy L.G."/>
            <person name="Nolan M."/>
            <person name="Ohm R.A."/>
            <person name="Patyshakuliyeva A."/>
            <person name="Rokas A."/>
            <person name="Ruiz-Duenas F.J."/>
            <person name="Sabat G."/>
            <person name="Salamov A."/>
            <person name="Samejima M."/>
            <person name="Schmutz J."/>
            <person name="Slot J.C."/>
            <person name="St John F."/>
            <person name="Stenlid J."/>
            <person name="Sun H."/>
            <person name="Sun S."/>
            <person name="Syed K."/>
            <person name="Tsang A."/>
            <person name="Wiebenga A."/>
            <person name="Young D."/>
            <person name="Pisabarro A."/>
            <person name="Eastwood D.C."/>
            <person name="Martin F."/>
            <person name="Cullen D."/>
            <person name="Grigoriev I.V."/>
            <person name="Hibbett D.S."/>
        </authorList>
    </citation>
    <scope>NUCLEOTIDE SEQUENCE [LARGE SCALE GENOMIC DNA]</scope>
    <source>
        <strain evidence="3">RWD-64-598 SS2</strain>
    </source>
</reference>
<sequence length="167" mass="19346">MLLTLGKTDIRHAHLHDESGNTVYKINTPHLSSHTTIHRGHWHTVARIDWHWGQSATFHVDGHKMKSKHFIRKRGWIHNTYTFSGPDGVRYEWKQRGDTYELRTKDGHHTVALFHPPHWHLLRSNEKASLEIFPAGHHVADTIVMTLRTKVEAGVGIKVEIEIEVEV</sequence>
<organism evidence="2 3">
    <name type="scientific">Coniophora puteana (strain RWD-64-598)</name>
    <name type="common">Brown rot fungus</name>
    <dbReference type="NCBI Taxonomy" id="741705"/>
    <lineage>
        <taxon>Eukaryota</taxon>
        <taxon>Fungi</taxon>
        <taxon>Dikarya</taxon>
        <taxon>Basidiomycota</taxon>
        <taxon>Agaricomycotina</taxon>
        <taxon>Agaricomycetes</taxon>
        <taxon>Agaricomycetidae</taxon>
        <taxon>Boletales</taxon>
        <taxon>Coniophorineae</taxon>
        <taxon>Coniophoraceae</taxon>
        <taxon>Coniophora</taxon>
    </lineage>
</organism>
<dbReference type="Proteomes" id="UP000053558">
    <property type="component" value="Unassembled WGS sequence"/>
</dbReference>
<dbReference type="OMA" id="HLARIDW"/>
<accession>A0A5M3MYI3</accession>
<dbReference type="OrthoDB" id="3360976at2759"/>
<comment type="caution">
    <text evidence="2">The sequence shown here is derived from an EMBL/GenBank/DDBJ whole genome shotgun (WGS) entry which is preliminary data.</text>
</comment>
<evidence type="ECO:0000313" key="3">
    <source>
        <dbReference type="Proteomes" id="UP000053558"/>
    </source>
</evidence>
<dbReference type="RefSeq" id="XP_007765403.1">
    <property type="nucleotide sequence ID" value="XM_007767213.1"/>
</dbReference>
<name>A0A5M3MYI3_CONPW</name>
<gene>
    <name evidence="2" type="ORF">CONPUDRAFT_70775</name>
</gene>
<evidence type="ECO:0000313" key="2">
    <source>
        <dbReference type="EMBL" id="EIW83844.1"/>
    </source>
</evidence>
<protein>
    <recommendedName>
        <fullName evidence="1">DUF6593 domain-containing protein</fullName>
    </recommendedName>
</protein>
<dbReference type="GeneID" id="19208867"/>
<evidence type="ECO:0000259" key="1">
    <source>
        <dbReference type="Pfam" id="PF20236"/>
    </source>
</evidence>
<dbReference type="AlphaFoldDB" id="A0A5M3MYI3"/>
<dbReference type="Pfam" id="PF20236">
    <property type="entry name" value="DUF6593"/>
    <property type="match status" value="1"/>
</dbReference>
<dbReference type="EMBL" id="JH711575">
    <property type="protein sequence ID" value="EIW83844.1"/>
    <property type="molecule type" value="Genomic_DNA"/>
</dbReference>
<feature type="domain" description="DUF6593" evidence="1">
    <location>
        <begin position="9"/>
        <end position="147"/>
    </location>
</feature>
<dbReference type="InterPro" id="IPR046528">
    <property type="entry name" value="DUF6593"/>
</dbReference>